<evidence type="ECO:0000256" key="6">
    <source>
        <dbReference type="ARBA" id="ARBA00022989"/>
    </source>
</evidence>
<dbReference type="AlphaFoldDB" id="A0A921N212"/>
<dbReference type="GO" id="GO:0005886">
    <property type="term" value="C:plasma membrane"/>
    <property type="evidence" value="ECO:0007669"/>
    <property type="project" value="UniProtKB-SubCell"/>
</dbReference>
<evidence type="ECO:0000256" key="7">
    <source>
        <dbReference type="ARBA" id="ARBA00023136"/>
    </source>
</evidence>
<keyword evidence="6 8" id="KW-1133">Transmembrane helix</keyword>
<dbReference type="NCBIfam" id="TIGR03426">
    <property type="entry name" value="shape_MreD"/>
    <property type="match status" value="1"/>
</dbReference>
<keyword evidence="3" id="KW-1003">Cell membrane</keyword>
<comment type="subcellular location">
    <subcellularLocation>
        <location evidence="1">Cell membrane</location>
        <topology evidence="1">Multi-pass membrane protein</topology>
    </subcellularLocation>
</comment>
<sequence>MKKVLLCVLGFLLVIVEMSITNYIEIFNVSFNLITIYITIISLYLDEIDASIIGALIGFVKDISIGGVFGVNALSLFAIGYGISFLKNKIYKESNITIFALVFIASLFDSMINIITSIPIYNTYGILNLLIKGVLNIPLLNSTLSVLIYNLFKTSILKLKED</sequence>
<dbReference type="Proteomes" id="UP000776700">
    <property type="component" value="Unassembled WGS sequence"/>
</dbReference>
<evidence type="ECO:0000313" key="10">
    <source>
        <dbReference type="Proteomes" id="UP000776700"/>
    </source>
</evidence>
<keyword evidence="4 8" id="KW-0812">Transmembrane</keyword>
<organism evidence="9 10">
    <name type="scientific">Romboutsia timonensis</name>
    <dbReference type="NCBI Taxonomy" id="1776391"/>
    <lineage>
        <taxon>Bacteria</taxon>
        <taxon>Bacillati</taxon>
        <taxon>Bacillota</taxon>
        <taxon>Clostridia</taxon>
        <taxon>Peptostreptococcales</taxon>
        <taxon>Peptostreptococcaceae</taxon>
        <taxon>Romboutsia</taxon>
    </lineage>
</organism>
<comment type="similarity">
    <text evidence="2">Belongs to the MreD family.</text>
</comment>
<evidence type="ECO:0000256" key="4">
    <source>
        <dbReference type="ARBA" id="ARBA00022692"/>
    </source>
</evidence>
<dbReference type="Pfam" id="PF04093">
    <property type="entry name" value="MreD"/>
    <property type="match status" value="1"/>
</dbReference>
<keyword evidence="7 8" id="KW-0472">Membrane</keyword>
<evidence type="ECO:0000256" key="5">
    <source>
        <dbReference type="ARBA" id="ARBA00022960"/>
    </source>
</evidence>
<accession>A0A921N212</accession>
<comment type="caution">
    <text evidence="9">The sequence shown here is derived from an EMBL/GenBank/DDBJ whole genome shotgun (WGS) entry which is preliminary data.</text>
</comment>
<evidence type="ECO:0000256" key="1">
    <source>
        <dbReference type="ARBA" id="ARBA00004651"/>
    </source>
</evidence>
<reference evidence="9" key="2">
    <citation type="submission" date="2021-09" db="EMBL/GenBank/DDBJ databases">
        <authorList>
            <person name="Gilroy R."/>
        </authorList>
    </citation>
    <scope>NUCLEOTIDE SEQUENCE</scope>
    <source>
        <strain evidence="9">1277</strain>
    </source>
</reference>
<feature type="transmembrane region" description="Helical" evidence="8">
    <location>
        <begin position="63"/>
        <end position="86"/>
    </location>
</feature>
<proteinExistence type="inferred from homology"/>
<name>A0A921N212_9FIRM</name>
<evidence type="ECO:0000256" key="8">
    <source>
        <dbReference type="SAM" id="Phobius"/>
    </source>
</evidence>
<protein>
    <submittedName>
        <fullName evidence="9">Rod shape-determining protein MreD</fullName>
    </submittedName>
</protein>
<evidence type="ECO:0000313" key="9">
    <source>
        <dbReference type="EMBL" id="HJG96904.1"/>
    </source>
</evidence>
<feature type="transmembrane region" description="Helical" evidence="8">
    <location>
        <begin position="133"/>
        <end position="152"/>
    </location>
</feature>
<evidence type="ECO:0000256" key="2">
    <source>
        <dbReference type="ARBA" id="ARBA00007776"/>
    </source>
</evidence>
<dbReference type="GO" id="GO:0008360">
    <property type="term" value="P:regulation of cell shape"/>
    <property type="evidence" value="ECO:0007669"/>
    <property type="project" value="UniProtKB-KW"/>
</dbReference>
<keyword evidence="5" id="KW-0133">Cell shape</keyword>
<dbReference type="EMBL" id="DYUB01000230">
    <property type="protein sequence ID" value="HJG96904.1"/>
    <property type="molecule type" value="Genomic_DNA"/>
</dbReference>
<reference evidence="9" key="1">
    <citation type="journal article" date="2021" name="PeerJ">
        <title>Extensive microbial diversity within the chicken gut microbiome revealed by metagenomics and culture.</title>
        <authorList>
            <person name="Gilroy R."/>
            <person name="Ravi A."/>
            <person name="Getino M."/>
            <person name="Pursley I."/>
            <person name="Horton D.L."/>
            <person name="Alikhan N.F."/>
            <person name="Baker D."/>
            <person name="Gharbi K."/>
            <person name="Hall N."/>
            <person name="Watson M."/>
            <person name="Adriaenssens E.M."/>
            <person name="Foster-Nyarko E."/>
            <person name="Jarju S."/>
            <person name="Secka A."/>
            <person name="Antonio M."/>
            <person name="Oren A."/>
            <person name="Chaudhuri R.R."/>
            <person name="La Ragione R."/>
            <person name="Hildebrand F."/>
            <person name="Pallen M.J."/>
        </authorList>
    </citation>
    <scope>NUCLEOTIDE SEQUENCE</scope>
    <source>
        <strain evidence="9">1277</strain>
    </source>
</reference>
<dbReference type="InterPro" id="IPR007227">
    <property type="entry name" value="Cell_shape_determining_MreD"/>
</dbReference>
<feature type="transmembrane region" description="Helical" evidence="8">
    <location>
        <begin position="98"/>
        <end position="121"/>
    </location>
</feature>
<gene>
    <name evidence="9" type="primary">mreD</name>
    <name evidence="9" type="ORF">K8V90_07380</name>
</gene>
<evidence type="ECO:0000256" key="3">
    <source>
        <dbReference type="ARBA" id="ARBA00022475"/>
    </source>
</evidence>